<keyword evidence="4" id="KW-1134">Transmembrane beta strand</keyword>
<keyword evidence="5" id="KW-0812">Transmembrane</keyword>
<evidence type="ECO:0000256" key="8">
    <source>
        <dbReference type="SAM" id="SignalP"/>
    </source>
</evidence>
<dbReference type="OrthoDB" id="9814637at2"/>
<dbReference type="GO" id="GO:1990281">
    <property type="term" value="C:efflux pump complex"/>
    <property type="evidence" value="ECO:0007669"/>
    <property type="project" value="TreeGrafter"/>
</dbReference>
<evidence type="ECO:0000256" key="6">
    <source>
        <dbReference type="ARBA" id="ARBA00023136"/>
    </source>
</evidence>
<dbReference type="Pfam" id="PF02321">
    <property type="entry name" value="OEP"/>
    <property type="match status" value="1"/>
</dbReference>
<evidence type="ECO:0000256" key="5">
    <source>
        <dbReference type="ARBA" id="ARBA00022692"/>
    </source>
</evidence>
<proteinExistence type="inferred from homology"/>
<protein>
    <submittedName>
        <fullName evidence="9">Outer membrane efflux protein BepC</fullName>
    </submittedName>
</protein>
<evidence type="ECO:0000256" key="3">
    <source>
        <dbReference type="ARBA" id="ARBA00022448"/>
    </source>
</evidence>
<dbReference type="SUPFAM" id="SSF56954">
    <property type="entry name" value="Outer membrane efflux proteins (OEP)"/>
    <property type="match status" value="1"/>
</dbReference>
<dbReference type="Proteomes" id="UP000325785">
    <property type="component" value="Chromosome"/>
</dbReference>
<comment type="subcellular location">
    <subcellularLocation>
        <location evidence="1">Cell outer membrane</location>
    </subcellularLocation>
</comment>
<evidence type="ECO:0000256" key="1">
    <source>
        <dbReference type="ARBA" id="ARBA00004442"/>
    </source>
</evidence>
<dbReference type="PANTHER" id="PTHR30026:SF22">
    <property type="entry name" value="OUTER MEMBRANE EFFLUX PROTEIN"/>
    <property type="match status" value="1"/>
</dbReference>
<feature type="signal peptide" evidence="8">
    <location>
        <begin position="1"/>
        <end position="26"/>
    </location>
</feature>
<evidence type="ECO:0000256" key="2">
    <source>
        <dbReference type="ARBA" id="ARBA00007613"/>
    </source>
</evidence>
<comment type="similarity">
    <text evidence="2">Belongs to the outer membrane factor (OMF) (TC 1.B.17) family.</text>
</comment>
<dbReference type="GO" id="GO:0009279">
    <property type="term" value="C:cell outer membrane"/>
    <property type="evidence" value="ECO:0007669"/>
    <property type="project" value="UniProtKB-SubCell"/>
</dbReference>
<organism evidence="9 10">
    <name type="scientific">Roseovarius indicus</name>
    <dbReference type="NCBI Taxonomy" id="540747"/>
    <lineage>
        <taxon>Bacteria</taxon>
        <taxon>Pseudomonadati</taxon>
        <taxon>Pseudomonadota</taxon>
        <taxon>Alphaproteobacteria</taxon>
        <taxon>Rhodobacterales</taxon>
        <taxon>Roseobacteraceae</taxon>
        <taxon>Roseovarius</taxon>
    </lineage>
</organism>
<dbReference type="InterPro" id="IPR003423">
    <property type="entry name" value="OMP_efflux"/>
</dbReference>
<dbReference type="PANTHER" id="PTHR30026">
    <property type="entry name" value="OUTER MEMBRANE PROTEIN TOLC"/>
    <property type="match status" value="1"/>
</dbReference>
<dbReference type="Gene3D" id="1.20.1600.10">
    <property type="entry name" value="Outer membrane efflux proteins (OEP)"/>
    <property type="match status" value="1"/>
</dbReference>
<keyword evidence="6" id="KW-0472">Membrane</keyword>
<accession>A0A5P3A6F9</accession>
<feature type="chain" id="PRO_5024907276" evidence="8">
    <location>
        <begin position="27"/>
        <end position="473"/>
    </location>
</feature>
<keyword evidence="8" id="KW-0732">Signal</keyword>
<keyword evidence="7" id="KW-0998">Cell outer membrane</keyword>
<dbReference type="GO" id="GO:0015288">
    <property type="term" value="F:porin activity"/>
    <property type="evidence" value="ECO:0007669"/>
    <property type="project" value="TreeGrafter"/>
</dbReference>
<sequence precursor="true">MGPTDRSRKGLRAAFFAFCYVSLAMAAVFPGKAALAVTLEEAVRAAVTTNPTARAADAGVKASAMELLQLESEYRPSLNLYSELGASYFDDADRLNAGDQRDTKVYREIGAVGELTLFDGYRRANTVYRNAARLDGAIFRLLDASETMALNAVEAYIDVLRHRELMEVANQNIARHRKIIRQVDDLVNAGRLPTSTGFEAEERLLAARMSRLEVQQALHNANSRYLAVIGKDPEGRMHVPFLKNLPMNKREFVIRSVRNSFRLQQYELAVDERKFDVGISTADERPQLKLQAGVRHGREVSGTTGSESDAFVGLRMDWEFYAGGRDARRRALQYRTSEAAAERDEVRREVFEMAERTWHAFDANIERVVLLDRRLAAARKTSEQYQQQFQGGQRSLLDVLDAERTYFNIRFERVSAQSSYTFSQYRLLASQGMLAKHFKLSHANVALAPDFKERATRAKRPAAIFNTEIRALE</sequence>
<evidence type="ECO:0000256" key="4">
    <source>
        <dbReference type="ARBA" id="ARBA00022452"/>
    </source>
</evidence>
<keyword evidence="3" id="KW-0813">Transport</keyword>
<dbReference type="AlphaFoldDB" id="A0A5P3A6F9"/>
<evidence type="ECO:0000313" key="10">
    <source>
        <dbReference type="Proteomes" id="UP000325785"/>
    </source>
</evidence>
<dbReference type="RefSeq" id="WP_082647542.1">
    <property type="nucleotide sequence ID" value="NZ_CP031598.1"/>
</dbReference>
<reference evidence="9 10" key="1">
    <citation type="submission" date="2018-08" db="EMBL/GenBank/DDBJ databases">
        <title>Genetic Globetrotter - A new plasmid hitch-hiking vast phylogenetic and geographic distances.</title>
        <authorList>
            <person name="Vollmers J."/>
            <person name="Petersen J."/>
        </authorList>
    </citation>
    <scope>NUCLEOTIDE SEQUENCE [LARGE SCALE GENOMIC DNA]</scope>
    <source>
        <strain evidence="9 10">DSM 26383</strain>
    </source>
</reference>
<evidence type="ECO:0000256" key="7">
    <source>
        <dbReference type="ARBA" id="ARBA00023237"/>
    </source>
</evidence>
<gene>
    <name evidence="9" type="primary">bepC_1</name>
    <name evidence="9" type="ORF">RIdsm_00681</name>
</gene>
<dbReference type="EMBL" id="CP031598">
    <property type="protein sequence ID" value="QEW24897.1"/>
    <property type="molecule type" value="Genomic_DNA"/>
</dbReference>
<name>A0A5P3A6F9_9RHOB</name>
<dbReference type="GO" id="GO:0015562">
    <property type="term" value="F:efflux transmembrane transporter activity"/>
    <property type="evidence" value="ECO:0007669"/>
    <property type="project" value="InterPro"/>
</dbReference>
<evidence type="ECO:0000313" key="9">
    <source>
        <dbReference type="EMBL" id="QEW24897.1"/>
    </source>
</evidence>
<dbReference type="InterPro" id="IPR051906">
    <property type="entry name" value="TolC-like"/>
</dbReference>
<dbReference type="KEGG" id="rid:RIdsm_00681"/>